<gene>
    <name evidence="1" type="primary">Hypp8287</name>
    <name evidence="1" type="ORF">BLAG_LOCUS9922</name>
</gene>
<dbReference type="OrthoDB" id="5947716at2759"/>
<dbReference type="AlphaFoldDB" id="A0A8J9Z7M6"/>
<sequence length="88" mass="9669">MDMKEMDPSKVGSWKRAVTSGDGVYHTRGYHSKNMSVLLVDYKENGLLAAVHLYMRGKDITTQDIPLFPGTSKAAEGFGFELMGGAQK</sequence>
<accession>A0A8J9Z7M6</accession>
<keyword evidence="2" id="KW-1185">Reference proteome</keyword>
<reference evidence="1" key="1">
    <citation type="submission" date="2022-01" db="EMBL/GenBank/DDBJ databases">
        <authorList>
            <person name="Braso-Vives M."/>
        </authorList>
    </citation>
    <scope>NUCLEOTIDE SEQUENCE</scope>
</reference>
<dbReference type="PANTHER" id="PTHR34485:SF2">
    <property type="entry name" value="PROLINE RICH, LACRIMAL 1"/>
    <property type="match status" value="1"/>
</dbReference>
<proteinExistence type="predicted"/>
<organism evidence="1 2">
    <name type="scientific">Branchiostoma lanceolatum</name>
    <name type="common">Common lancelet</name>
    <name type="synonym">Amphioxus lanceolatum</name>
    <dbReference type="NCBI Taxonomy" id="7740"/>
    <lineage>
        <taxon>Eukaryota</taxon>
        <taxon>Metazoa</taxon>
        <taxon>Chordata</taxon>
        <taxon>Cephalochordata</taxon>
        <taxon>Leptocardii</taxon>
        <taxon>Amphioxiformes</taxon>
        <taxon>Branchiostomatidae</taxon>
        <taxon>Branchiostoma</taxon>
    </lineage>
</organism>
<evidence type="ECO:0000313" key="1">
    <source>
        <dbReference type="EMBL" id="CAH1248600.1"/>
    </source>
</evidence>
<name>A0A8J9Z7M6_BRALA</name>
<dbReference type="Proteomes" id="UP000838412">
    <property type="component" value="Chromosome 16"/>
</dbReference>
<dbReference type="PANTHER" id="PTHR34485">
    <property type="entry name" value="PROLINE-RICH, LACRIMAL 1"/>
    <property type="match status" value="1"/>
</dbReference>
<dbReference type="EMBL" id="OV696701">
    <property type="protein sequence ID" value="CAH1248600.1"/>
    <property type="molecule type" value="Genomic_DNA"/>
</dbReference>
<evidence type="ECO:0000313" key="2">
    <source>
        <dbReference type="Proteomes" id="UP000838412"/>
    </source>
</evidence>
<protein>
    <submittedName>
        <fullName evidence="1">Hypp8287 protein</fullName>
    </submittedName>
</protein>